<gene>
    <name evidence="2" type="ORF">B0T26DRAFT_626906</name>
</gene>
<feature type="region of interest" description="Disordered" evidence="1">
    <location>
        <begin position="1"/>
        <end position="176"/>
    </location>
</feature>
<evidence type="ECO:0000313" key="3">
    <source>
        <dbReference type="Proteomes" id="UP001172101"/>
    </source>
</evidence>
<dbReference type="EMBL" id="JAUIRO010000001">
    <property type="protein sequence ID" value="KAK0735058.1"/>
    <property type="molecule type" value="Genomic_DNA"/>
</dbReference>
<feature type="non-terminal residue" evidence="2">
    <location>
        <position position="176"/>
    </location>
</feature>
<sequence length="176" mass="18460">TLASTPKAPRSSSLKRPPPLQPSPSGTGFVKPKPKSPTRPVTLPPSLTTHTAASGSKVNVPRQSVSRASGGIHTVESLGRSPSRGSISTVATSTKTGETRGLKRQSSTINRPRPSLGPPPKQVSKDHPPIKKDKEVDESFLARMMRPTQASSSKTAEKVPTTPPRKPSLAPGAKKG</sequence>
<feature type="compositionally biased region" description="Low complexity" evidence="1">
    <location>
        <begin position="1"/>
        <end position="15"/>
    </location>
</feature>
<dbReference type="GeneID" id="85319463"/>
<evidence type="ECO:0000256" key="1">
    <source>
        <dbReference type="SAM" id="MobiDB-lite"/>
    </source>
</evidence>
<protein>
    <submittedName>
        <fullName evidence="2">Uncharacterized protein</fullName>
    </submittedName>
</protein>
<accession>A0AA40BIY5</accession>
<dbReference type="AlphaFoldDB" id="A0AA40BIY5"/>
<feature type="compositionally biased region" description="Polar residues" evidence="1">
    <location>
        <begin position="83"/>
        <end position="96"/>
    </location>
</feature>
<organism evidence="2 3">
    <name type="scientific">Lasiosphaeria miniovina</name>
    <dbReference type="NCBI Taxonomy" id="1954250"/>
    <lineage>
        <taxon>Eukaryota</taxon>
        <taxon>Fungi</taxon>
        <taxon>Dikarya</taxon>
        <taxon>Ascomycota</taxon>
        <taxon>Pezizomycotina</taxon>
        <taxon>Sordariomycetes</taxon>
        <taxon>Sordariomycetidae</taxon>
        <taxon>Sordariales</taxon>
        <taxon>Lasiosphaeriaceae</taxon>
        <taxon>Lasiosphaeria</taxon>
    </lineage>
</organism>
<comment type="caution">
    <text evidence="2">The sequence shown here is derived from an EMBL/GenBank/DDBJ whole genome shotgun (WGS) entry which is preliminary data.</text>
</comment>
<dbReference type="RefSeq" id="XP_060303935.1">
    <property type="nucleotide sequence ID" value="XM_060436193.1"/>
</dbReference>
<keyword evidence="3" id="KW-1185">Reference proteome</keyword>
<dbReference type="Proteomes" id="UP001172101">
    <property type="component" value="Unassembled WGS sequence"/>
</dbReference>
<feature type="compositionally biased region" description="Basic and acidic residues" evidence="1">
    <location>
        <begin position="123"/>
        <end position="137"/>
    </location>
</feature>
<proteinExistence type="predicted"/>
<feature type="non-terminal residue" evidence="2">
    <location>
        <position position="1"/>
    </location>
</feature>
<feature type="compositionally biased region" description="Polar residues" evidence="1">
    <location>
        <begin position="45"/>
        <end position="67"/>
    </location>
</feature>
<name>A0AA40BIY5_9PEZI</name>
<evidence type="ECO:0000313" key="2">
    <source>
        <dbReference type="EMBL" id="KAK0735058.1"/>
    </source>
</evidence>
<reference evidence="2" key="1">
    <citation type="submission" date="2023-06" db="EMBL/GenBank/DDBJ databases">
        <title>Genome-scale phylogeny and comparative genomics of the fungal order Sordariales.</title>
        <authorList>
            <consortium name="Lawrence Berkeley National Laboratory"/>
            <person name="Hensen N."/>
            <person name="Bonometti L."/>
            <person name="Westerberg I."/>
            <person name="Brannstrom I.O."/>
            <person name="Guillou S."/>
            <person name="Cros-Aarteil S."/>
            <person name="Calhoun S."/>
            <person name="Haridas S."/>
            <person name="Kuo A."/>
            <person name="Mondo S."/>
            <person name="Pangilinan J."/>
            <person name="Riley R."/>
            <person name="LaButti K."/>
            <person name="Andreopoulos B."/>
            <person name="Lipzen A."/>
            <person name="Chen C."/>
            <person name="Yanf M."/>
            <person name="Daum C."/>
            <person name="Ng V."/>
            <person name="Clum A."/>
            <person name="Steindorff A."/>
            <person name="Ohm R."/>
            <person name="Martin F."/>
            <person name="Silar P."/>
            <person name="Natvig D."/>
            <person name="Lalanne C."/>
            <person name="Gautier V."/>
            <person name="Ament-velasquez S.L."/>
            <person name="Kruys A."/>
            <person name="Hutchinson M.I."/>
            <person name="Powell A.J."/>
            <person name="Barry K."/>
            <person name="Miller A.N."/>
            <person name="Grigoriev I.V."/>
            <person name="Debuchy R."/>
            <person name="Gladieux P."/>
            <person name="Thoren M.H."/>
            <person name="Johannesson H."/>
        </authorList>
    </citation>
    <scope>NUCLEOTIDE SEQUENCE</scope>
    <source>
        <strain evidence="2">SMH2392-1A</strain>
    </source>
</reference>